<dbReference type="CDD" id="cd01392">
    <property type="entry name" value="HTH_LacI"/>
    <property type="match status" value="1"/>
</dbReference>
<dbReference type="PANTHER" id="PTHR30146:SF138">
    <property type="entry name" value="TRANSCRIPTIONAL REGULATORY PROTEIN"/>
    <property type="match status" value="1"/>
</dbReference>
<protein>
    <submittedName>
        <fullName evidence="5">LacI family transcriptional regulator</fullName>
    </submittedName>
</protein>
<dbReference type="GO" id="GO:0000976">
    <property type="term" value="F:transcription cis-regulatory region binding"/>
    <property type="evidence" value="ECO:0007669"/>
    <property type="project" value="TreeGrafter"/>
</dbReference>
<reference evidence="5 6" key="1">
    <citation type="submission" date="2019-03" db="EMBL/GenBank/DDBJ databases">
        <title>Genomic Encyclopedia of Type Strains, Phase IV (KMG-IV): sequencing the most valuable type-strain genomes for metagenomic binning, comparative biology and taxonomic classification.</title>
        <authorList>
            <person name="Goeker M."/>
        </authorList>
    </citation>
    <scope>NUCLEOTIDE SEQUENCE [LARGE SCALE GENOMIC DNA]</scope>
    <source>
        <strain evidence="5 6">DSM 44496</strain>
    </source>
</reference>
<dbReference type="Proteomes" id="UP000295087">
    <property type="component" value="Unassembled WGS sequence"/>
</dbReference>
<evidence type="ECO:0000313" key="5">
    <source>
        <dbReference type="EMBL" id="TDP31105.1"/>
    </source>
</evidence>
<dbReference type="Gene3D" id="1.10.260.40">
    <property type="entry name" value="lambda repressor-like DNA-binding domains"/>
    <property type="match status" value="1"/>
</dbReference>
<dbReference type="Pfam" id="PF13377">
    <property type="entry name" value="Peripla_BP_3"/>
    <property type="match status" value="1"/>
</dbReference>
<proteinExistence type="predicted"/>
<evidence type="ECO:0000256" key="1">
    <source>
        <dbReference type="ARBA" id="ARBA00023015"/>
    </source>
</evidence>
<dbReference type="InterPro" id="IPR046335">
    <property type="entry name" value="LacI/GalR-like_sensor"/>
</dbReference>
<dbReference type="EMBL" id="SNXK01000009">
    <property type="protein sequence ID" value="TDP31105.1"/>
    <property type="molecule type" value="Genomic_DNA"/>
</dbReference>
<sequence>MAVTSIDVAKRAGVSQATVSRALRDQRGTSEATRRLVREVARELGYVPLQSGRSLSTSRSRRIGIVVGELTNPFYGALVAPIVRELDVRGYLGVLLHDADIREPGSAPIFDGSFDGVLLTTTSDSRLADEIERRGVPYCLINREISGRTTASAAVPDNIRGARLVADLFVELGHTDIGIITGPATTSTGSERLRGFRDALARRGIAIHPDAVREVPFGIDDGRAALHDILAARPGVTAVFCANDVLAIGALEAAARAARPVPEQLTIVGFDDIPLAVLRAFDLTTVAVDLTALARQATAHLLDRVEDPQIEPERTVHEVRLVRRGTHAAPLPR</sequence>
<keyword evidence="6" id="KW-1185">Reference proteome</keyword>
<dbReference type="PROSITE" id="PS50932">
    <property type="entry name" value="HTH_LACI_2"/>
    <property type="match status" value="1"/>
</dbReference>
<dbReference type="SUPFAM" id="SSF47413">
    <property type="entry name" value="lambda repressor-like DNA-binding domains"/>
    <property type="match status" value="1"/>
</dbReference>
<feature type="domain" description="HTH lacI-type" evidence="4">
    <location>
        <begin position="3"/>
        <end position="57"/>
    </location>
</feature>
<dbReference type="PANTHER" id="PTHR30146">
    <property type="entry name" value="LACI-RELATED TRANSCRIPTIONAL REPRESSOR"/>
    <property type="match status" value="1"/>
</dbReference>
<dbReference type="Pfam" id="PF00356">
    <property type="entry name" value="LacI"/>
    <property type="match status" value="1"/>
</dbReference>
<dbReference type="AlphaFoldDB" id="A0A4R6P1J8"/>
<dbReference type="Gene3D" id="3.40.50.2300">
    <property type="match status" value="2"/>
</dbReference>
<dbReference type="InterPro" id="IPR010982">
    <property type="entry name" value="Lambda_DNA-bd_dom_sf"/>
</dbReference>
<comment type="caution">
    <text evidence="5">The sequence shown here is derived from an EMBL/GenBank/DDBJ whole genome shotgun (WGS) entry which is preliminary data.</text>
</comment>
<dbReference type="RefSeq" id="WP_067494211.1">
    <property type="nucleotide sequence ID" value="NZ_SNXK01000009.1"/>
</dbReference>
<keyword evidence="3" id="KW-0804">Transcription</keyword>
<evidence type="ECO:0000313" key="6">
    <source>
        <dbReference type="Proteomes" id="UP000295087"/>
    </source>
</evidence>
<keyword evidence="2" id="KW-0238">DNA-binding</keyword>
<dbReference type="InterPro" id="IPR028082">
    <property type="entry name" value="Peripla_BP_I"/>
</dbReference>
<dbReference type="SUPFAM" id="SSF53822">
    <property type="entry name" value="Periplasmic binding protein-like I"/>
    <property type="match status" value="1"/>
</dbReference>
<evidence type="ECO:0000256" key="2">
    <source>
        <dbReference type="ARBA" id="ARBA00023125"/>
    </source>
</evidence>
<evidence type="ECO:0000259" key="4">
    <source>
        <dbReference type="PROSITE" id="PS50932"/>
    </source>
</evidence>
<accession>A0A4R6P1J8</accession>
<dbReference type="SMART" id="SM00354">
    <property type="entry name" value="HTH_LACI"/>
    <property type="match status" value="1"/>
</dbReference>
<evidence type="ECO:0000256" key="3">
    <source>
        <dbReference type="ARBA" id="ARBA00023163"/>
    </source>
</evidence>
<name>A0A4R6P1J8_NOCIG</name>
<organism evidence="5 6">
    <name type="scientific">Nocardia ignorata</name>
    <dbReference type="NCBI Taxonomy" id="145285"/>
    <lineage>
        <taxon>Bacteria</taxon>
        <taxon>Bacillati</taxon>
        <taxon>Actinomycetota</taxon>
        <taxon>Actinomycetes</taxon>
        <taxon>Mycobacteriales</taxon>
        <taxon>Nocardiaceae</taxon>
        <taxon>Nocardia</taxon>
    </lineage>
</organism>
<gene>
    <name evidence="5" type="ORF">DFR75_10974</name>
</gene>
<dbReference type="InterPro" id="IPR000843">
    <property type="entry name" value="HTH_LacI"/>
</dbReference>
<dbReference type="GO" id="GO:0003700">
    <property type="term" value="F:DNA-binding transcription factor activity"/>
    <property type="evidence" value="ECO:0007669"/>
    <property type="project" value="TreeGrafter"/>
</dbReference>
<keyword evidence="1" id="KW-0805">Transcription regulation</keyword>